<protein>
    <submittedName>
        <fullName evidence="7">TIL domain-containing protein</fullName>
    </submittedName>
</protein>
<evidence type="ECO:0000313" key="6">
    <source>
        <dbReference type="Proteomes" id="UP000270296"/>
    </source>
</evidence>
<gene>
    <name evidence="5" type="ORF">SBAD_LOCUS6500</name>
</gene>
<evidence type="ECO:0000313" key="5">
    <source>
        <dbReference type="EMBL" id="VDP10175.1"/>
    </source>
</evidence>
<dbReference type="Proteomes" id="UP000270296">
    <property type="component" value="Unassembled WGS sequence"/>
</dbReference>
<dbReference type="CDD" id="cd19941">
    <property type="entry name" value="TIL"/>
    <property type="match status" value="1"/>
</dbReference>
<dbReference type="Gene3D" id="2.10.25.10">
    <property type="entry name" value="Laminin"/>
    <property type="match status" value="1"/>
</dbReference>
<dbReference type="GO" id="GO:0004867">
    <property type="term" value="F:serine-type endopeptidase inhibitor activity"/>
    <property type="evidence" value="ECO:0007669"/>
    <property type="project" value="UniProtKB-KW"/>
</dbReference>
<evidence type="ECO:0000313" key="7">
    <source>
        <dbReference type="WBParaSite" id="SBAD_0000675101-mRNA-1"/>
    </source>
</evidence>
<dbReference type="OrthoDB" id="671595at2759"/>
<keyword evidence="6" id="KW-1185">Reference proteome</keyword>
<organism evidence="7">
    <name type="scientific">Soboliphyme baturini</name>
    <dbReference type="NCBI Taxonomy" id="241478"/>
    <lineage>
        <taxon>Eukaryota</taxon>
        <taxon>Metazoa</taxon>
        <taxon>Ecdysozoa</taxon>
        <taxon>Nematoda</taxon>
        <taxon>Enoplea</taxon>
        <taxon>Dorylaimia</taxon>
        <taxon>Dioctophymatida</taxon>
        <taxon>Dioctophymatoidea</taxon>
        <taxon>Soboliphymatidae</taxon>
        <taxon>Soboliphyme</taxon>
    </lineage>
</organism>
<dbReference type="EMBL" id="UZAM01009809">
    <property type="protein sequence ID" value="VDP10175.1"/>
    <property type="molecule type" value="Genomic_DNA"/>
</dbReference>
<dbReference type="Pfam" id="PF01826">
    <property type="entry name" value="TIL"/>
    <property type="match status" value="1"/>
</dbReference>
<reference evidence="7" key="1">
    <citation type="submission" date="2016-06" db="UniProtKB">
        <authorList>
            <consortium name="WormBaseParasite"/>
        </authorList>
    </citation>
    <scope>IDENTIFICATION</scope>
</reference>
<sequence>MNFLSNLMFTSVIIAGFLGTYIYAEEQALLTTLSANEVENELKAGKESCKENEVWTTCGNFCPPTCAQQKSKQFRFCSLRCASRCVCKEGYIYNDKHECISMEECMNS</sequence>
<dbReference type="InterPro" id="IPR002919">
    <property type="entry name" value="TIL_dom"/>
</dbReference>
<keyword evidence="2" id="KW-0722">Serine protease inhibitor</keyword>
<accession>A0A183ISA3</accession>
<feature type="domain" description="TIL" evidence="4">
    <location>
        <begin position="49"/>
        <end position="105"/>
    </location>
</feature>
<dbReference type="WBParaSite" id="SBAD_0000675101-mRNA-1">
    <property type="protein sequence ID" value="SBAD_0000675101-mRNA-1"/>
    <property type="gene ID" value="SBAD_0000675101"/>
</dbReference>
<evidence type="ECO:0000256" key="2">
    <source>
        <dbReference type="ARBA" id="ARBA00022900"/>
    </source>
</evidence>
<dbReference type="SUPFAM" id="SSF57567">
    <property type="entry name" value="Serine protease inhibitors"/>
    <property type="match status" value="1"/>
</dbReference>
<dbReference type="PANTHER" id="PTHR23259">
    <property type="entry name" value="RIDDLE"/>
    <property type="match status" value="1"/>
</dbReference>
<keyword evidence="3" id="KW-1015">Disulfide bond</keyword>
<reference evidence="5 6" key="2">
    <citation type="submission" date="2018-11" db="EMBL/GenBank/DDBJ databases">
        <authorList>
            <consortium name="Pathogen Informatics"/>
        </authorList>
    </citation>
    <scope>NUCLEOTIDE SEQUENCE [LARGE SCALE GENOMIC DNA]</scope>
</reference>
<keyword evidence="1" id="KW-0646">Protease inhibitor</keyword>
<evidence type="ECO:0000259" key="4">
    <source>
        <dbReference type="Pfam" id="PF01826"/>
    </source>
</evidence>
<evidence type="ECO:0000256" key="3">
    <source>
        <dbReference type="ARBA" id="ARBA00023157"/>
    </source>
</evidence>
<dbReference type="PANTHER" id="PTHR23259:SF70">
    <property type="entry name" value="ACCESSORY GLAND PROTEIN ACP62F-RELATED"/>
    <property type="match status" value="1"/>
</dbReference>
<evidence type="ECO:0000256" key="1">
    <source>
        <dbReference type="ARBA" id="ARBA00022690"/>
    </source>
</evidence>
<dbReference type="InterPro" id="IPR036084">
    <property type="entry name" value="Ser_inhib-like_sf"/>
</dbReference>
<proteinExistence type="predicted"/>
<dbReference type="InterPro" id="IPR051368">
    <property type="entry name" value="SerProtInhib-TIL_Domain"/>
</dbReference>
<dbReference type="AlphaFoldDB" id="A0A183ISA3"/>
<name>A0A183ISA3_9BILA</name>